<proteinExistence type="predicted"/>
<evidence type="ECO:0000313" key="2">
    <source>
        <dbReference type="Proteomes" id="UP000274131"/>
    </source>
</evidence>
<dbReference type="Proteomes" id="UP000274131">
    <property type="component" value="Unassembled WGS sequence"/>
</dbReference>
<dbReference type="AlphaFoldDB" id="A0A0N4UTZ4"/>
<name>A0A0N4UTZ4_ENTVE</name>
<sequence length="118" mass="13462">MLRDCALTERATLEHVDNIAIGDIAYYTELGDLSFYCEHNFTKLRQGEIDACDRPGYDLPVSSLDKFLRIFNPNLTVVAVPPSNLTRQAQNFAEELQKHNDSKLKWKLVVIMLGHKVI</sequence>
<reference evidence="1 2" key="2">
    <citation type="submission" date="2018-10" db="EMBL/GenBank/DDBJ databases">
        <authorList>
            <consortium name="Pathogen Informatics"/>
        </authorList>
    </citation>
    <scope>NUCLEOTIDE SEQUENCE [LARGE SCALE GENOMIC DNA]</scope>
</reference>
<organism evidence="3">
    <name type="scientific">Enterobius vermicularis</name>
    <name type="common">Human pinworm</name>
    <dbReference type="NCBI Taxonomy" id="51028"/>
    <lineage>
        <taxon>Eukaryota</taxon>
        <taxon>Metazoa</taxon>
        <taxon>Ecdysozoa</taxon>
        <taxon>Nematoda</taxon>
        <taxon>Chromadorea</taxon>
        <taxon>Rhabditida</taxon>
        <taxon>Spirurina</taxon>
        <taxon>Oxyuridomorpha</taxon>
        <taxon>Oxyuroidea</taxon>
        <taxon>Oxyuridae</taxon>
        <taxon>Enterobius</taxon>
    </lineage>
</organism>
<reference evidence="3" key="1">
    <citation type="submission" date="2017-02" db="UniProtKB">
        <authorList>
            <consortium name="WormBaseParasite"/>
        </authorList>
    </citation>
    <scope>IDENTIFICATION</scope>
</reference>
<dbReference type="STRING" id="51028.A0A0N4UTZ4"/>
<evidence type="ECO:0000313" key="3">
    <source>
        <dbReference type="WBParaSite" id="EVEC_0000083101-mRNA-1"/>
    </source>
</evidence>
<protein>
    <submittedName>
        <fullName evidence="3">Methyltransferase</fullName>
    </submittedName>
</protein>
<keyword evidence="2" id="KW-1185">Reference proteome</keyword>
<dbReference type="WBParaSite" id="EVEC_0000083101-mRNA-1">
    <property type="protein sequence ID" value="EVEC_0000083101-mRNA-1"/>
    <property type="gene ID" value="EVEC_0000083101"/>
</dbReference>
<accession>A0A0N4UTZ4</accession>
<evidence type="ECO:0000313" key="1">
    <source>
        <dbReference type="EMBL" id="VDD85416.1"/>
    </source>
</evidence>
<dbReference type="EMBL" id="UXUI01001306">
    <property type="protein sequence ID" value="VDD85416.1"/>
    <property type="molecule type" value="Genomic_DNA"/>
</dbReference>
<gene>
    <name evidence="1" type="ORF">EVEC_LOCUS559</name>
</gene>
<dbReference type="OrthoDB" id="5804615at2759"/>